<dbReference type="RefSeq" id="WP_280759318.1">
    <property type="nucleotide sequence ID" value="NZ_JARXVC010000002.1"/>
</dbReference>
<gene>
    <name evidence="2" type="ORF">M2280_001178</name>
</gene>
<evidence type="ECO:0000313" key="2">
    <source>
        <dbReference type="EMBL" id="MDH6279969.1"/>
    </source>
</evidence>
<comment type="caution">
    <text evidence="2">The sequence shown here is derived from an EMBL/GenBank/DDBJ whole genome shotgun (WGS) entry which is preliminary data.</text>
</comment>
<dbReference type="Pfam" id="PF02733">
    <property type="entry name" value="Dak1"/>
    <property type="match status" value="1"/>
</dbReference>
<keyword evidence="2" id="KW-0808">Transferase</keyword>
<protein>
    <submittedName>
        <fullName evidence="2">Dihydroxyacetone kinase-like protein</fullName>
        <ecNumber evidence="2">2.7.1.121</ecNumber>
    </submittedName>
</protein>
<dbReference type="EC" id="2.7.1.121" evidence="2"/>
<dbReference type="PANTHER" id="PTHR28629:SF4">
    <property type="entry name" value="TRIOKINASE_FMN CYCLASE"/>
    <property type="match status" value="1"/>
</dbReference>
<feature type="domain" description="DhaK" evidence="1">
    <location>
        <begin position="9"/>
        <end position="330"/>
    </location>
</feature>
<dbReference type="Proteomes" id="UP001160334">
    <property type="component" value="Unassembled WGS sequence"/>
</dbReference>
<reference evidence="2 3" key="1">
    <citation type="submission" date="2023-04" db="EMBL/GenBank/DDBJ databases">
        <title>Forest soil microbial communities from Buena Vista Peninsula, Colon Province, Panama.</title>
        <authorList>
            <person name="Bouskill N."/>
        </authorList>
    </citation>
    <scope>NUCLEOTIDE SEQUENCE [LARGE SCALE GENOMIC DNA]</scope>
    <source>
        <strain evidence="2 3">CFH S0262</strain>
    </source>
</reference>
<dbReference type="EMBL" id="JARXVC010000002">
    <property type="protein sequence ID" value="MDH6279969.1"/>
    <property type="molecule type" value="Genomic_DNA"/>
</dbReference>
<proteinExistence type="predicted"/>
<organism evidence="2 3">
    <name type="scientific">Prescottella agglutinans</name>
    <dbReference type="NCBI Taxonomy" id="1644129"/>
    <lineage>
        <taxon>Bacteria</taxon>
        <taxon>Bacillati</taxon>
        <taxon>Actinomycetota</taxon>
        <taxon>Actinomycetes</taxon>
        <taxon>Mycobacteriales</taxon>
        <taxon>Nocardiaceae</taxon>
        <taxon>Prescottella</taxon>
    </lineage>
</organism>
<keyword evidence="3" id="KW-1185">Reference proteome</keyword>
<evidence type="ECO:0000313" key="3">
    <source>
        <dbReference type="Proteomes" id="UP001160334"/>
    </source>
</evidence>
<dbReference type="SUPFAM" id="SSF82549">
    <property type="entry name" value="DAK1/DegV-like"/>
    <property type="match status" value="1"/>
</dbReference>
<sequence length="332" mass="34987">MTTRHFVNEPEDVTREALEGLQLLYPDMIVCHTDPSYVVRAGHRREKVALVSGGGAGHEPLHTQFVGIGMLDAAVPGAVFSSPTALQVRAAVQAVETGQGALLIVKNYTGDMLNFSIAAELLIDERATEIVVVDDDLATGGVSDDGPGRRGTAAVLAVEKICGAAAERGWTLSGVAELGRRIVASSSTLSVALRAGTPPGHARPSFDLADDEIEFGVGIHGERGRGTRPLVAVGALVDDLVEQLVDGGRVSKGDNVIAIVNGLGATHAIELAIATRELVRALDRRGIAHARLLSGSFVTSFDMHGLSITLVRVSDDFVELWDDPVRTPALTW</sequence>
<dbReference type="Gene3D" id="3.40.50.10440">
    <property type="entry name" value="Dihydroxyacetone kinase, domain 1"/>
    <property type="match status" value="1"/>
</dbReference>
<accession>A0ABT6M996</accession>
<dbReference type="PROSITE" id="PS51481">
    <property type="entry name" value="DHAK"/>
    <property type="match status" value="1"/>
</dbReference>
<name>A0ABT6M996_9NOCA</name>
<dbReference type="PANTHER" id="PTHR28629">
    <property type="entry name" value="TRIOKINASE/FMN CYCLASE"/>
    <property type="match status" value="1"/>
</dbReference>
<dbReference type="InterPro" id="IPR004006">
    <property type="entry name" value="DhaK_dom"/>
</dbReference>
<dbReference type="InterPro" id="IPR050861">
    <property type="entry name" value="Dihydroxyacetone_Kinase"/>
</dbReference>
<dbReference type="GO" id="GO:0047324">
    <property type="term" value="F:phosphoenolpyruvate-glycerone phosphotransferase activity"/>
    <property type="evidence" value="ECO:0007669"/>
    <property type="project" value="UniProtKB-EC"/>
</dbReference>
<evidence type="ECO:0000259" key="1">
    <source>
        <dbReference type="PROSITE" id="PS51481"/>
    </source>
</evidence>
<dbReference type="Gene3D" id="3.30.1180.20">
    <property type="entry name" value="Dihydroxyacetone kinase, domain 2"/>
    <property type="match status" value="1"/>
</dbReference>